<evidence type="ECO:0000256" key="2">
    <source>
        <dbReference type="ARBA" id="ARBA00007520"/>
    </source>
</evidence>
<feature type="transmembrane region" description="Helical" evidence="6">
    <location>
        <begin position="386"/>
        <end position="407"/>
    </location>
</feature>
<feature type="transmembrane region" description="Helical" evidence="6">
    <location>
        <begin position="331"/>
        <end position="354"/>
    </location>
</feature>
<comment type="similarity">
    <text evidence="2">Belongs to the major facilitator superfamily. TCR/Tet family.</text>
</comment>
<evidence type="ECO:0000256" key="5">
    <source>
        <dbReference type="ARBA" id="ARBA00023136"/>
    </source>
</evidence>
<accession>A0A086SYT9</accession>
<evidence type="ECO:0000256" key="6">
    <source>
        <dbReference type="SAM" id="Phobius"/>
    </source>
</evidence>
<feature type="transmembrane region" description="Helical" evidence="6">
    <location>
        <begin position="148"/>
        <end position="168"/>
    </location>
</feature>
<evidence type="ECO:0000256" key="3">
    <source>
        <dbReference type="ARBA" id="ARBA00022692"/>
    </source>
</evidence>
<proteinExistence type="inferred from homology"/>
<feature type="transmembrane region" description="Helical" evidence="6">
    <location>
        <begin position="254"/>
        <end position="274"/>
    </location>
</feature>
<evidence type="ECO:0000256" key="1">
    <source>
        <dbReference type="ARBA" id="ARBA00004141"/>
    </source>
</evidence>
<dbReference type="OrthoDB" id="2351791at2759"/>
<comment type="subcellular location">
    <subcellularLocation>
        <location evidence="1">Membrane</location>
        <topology evidence="1">Multi-pass membrane protein</topology>
    </subcellularLocation>
</comment>
<dbReference type="Proteomes" id="UP000029964">
    <property type="component" value="Unassembled WGS sequence"/>
</dbReference>
<evidence type="ECO:0000313" key="7">
    <source>
        <dbReference type="EMBL" id="KFH42271.1"/>
    </source>
</evidence>
<reference evidence="8" key="1">
    <citation type="journal article" date="2014" name="Genome Announc.">
        <title>Genome sequence and annotation of Acremonium chrysogenum, producer of the beta-lactam antibiotic cephalosporin C.</title>
        <authorList>
            <person name="Terfehr D."/>
            <person name="Dahlmann T.A."/>
            <person name="Specht T."/>
            <person name="Zadra I."/>
            <person name="Kuernsteiner H."/>
            <person name="Kueck U."/>
        </authorList>
    </citation>
    <scope>NUCLEOTIDE SEQUENCE [LARGE SCALE GENOMIC DNA]</scope>
    <source>
        <strain evidence="8">ATCC 11550 / CBS 779.69 / DSM 880 / IAM 14645 / JCM 23072 / IMI 49137</strain>
    </source>
</reference>
<keyword evidence="4 6" id="KW-1133">Transmembrane helix</keyword>
<feature type="transmembrane region" description="Helical" evidence="6">
    <location>
        <begin position="53"/>
        <end position="76"/>
    </location>
</feature>
<dbReference type="Gene3D" id="1.20.1250.20">
    <property type="entry name" value="MFS general substrate transporter like domains"/>
    <property type="match status" value="1"/>
</dbReference>
<gene>
    <name evidence="7" type="ORF">ACRE_069960</name>
</gene>
<feature type="transmembrane region" description="Helical" evidence="6">
    <location>
        <begin position="188"/>
        <end position="208"/>
    </location>
</feature>
<feature type="transmembrane region" description="Helical" evidence="6">
    <location>
        <begin position="361"/>
        <end position="380"/>
    </location>
</feature>
<feature type="transmembrane region" description="Helical" evidence="6">
    <location>
        <begin position="428"/>
        <end position="448"/>
    </location>
</feature>
<dbReference type="PANTHER" id="PTHR23501:SF102">
    <property type="entry name" value="DRUG TRANSPORTER, PUTATIVE (AFU_ORTHOLOGUE AFUA_3G08530)-RELATED"/>
    <property type="match status" value="1"/>
</dbReference>
<feature type="transmembrane region" description="Helical" evidence="6">
    <location>
        <begin position="88"/>
        <end position="114"/>
    </location>
</feature>
<dbReference type="Pfam" id="PF07690">
    <property type="entry name" value="MFS_1"/>
    <property type="match status" value="1"/>
</dbReference>
<dbReference type="GO" id="GO:0022857">
    <property type="term" value="F:transmembrane transporter activity"/>
    <property type="evidence" value="ECO:0007669"/>
    <property type="project" value="InterPro"/>
</dbReference>
<dbReference type="InterPro" id="IPR011701">
    <property type="entry name" value="MFS"/>
</dbReference>
<protein>
    <submittedName>
        <fullName evidence="7">Putative transporter-like protein</fullName>
    </submittedName>
</protein>
<dbReference type="AlphaFoldDB" id="A0A086SYT9"/>
<feature type="transmembrane region" description="Helical" evidence="6">
    <location>
        <begin position="229"/>
        <end position="248"/>
    </location>
</feature>
<sequence length="540" mass="57197">MEAQPPRPGSYSLGSTRNLLILLVLALATFAQGFGIGCLFMAPLPMTRDLDGFLWDGGFGVGSVFLLCMVLAQPLFNEVSSISGRKPALVLSLVLFIIGTGACASADSTAALLFGIIMQGAGSGGLEPVKLHILCDLFDLRARSKCICLMYMPWAVGSCTLATCLFASPFTQGLSTWRKKLTAAMQRILVWVNALVLMVDLILALLTLGYDDQPGRCWRFVRRADFGGLSLFVPSGILILLALAWAGSRYSWDNIVVGVCLSLGTVGLVVLGWYESRRARKPVFPPSAFRENSTVVHLICVLLHGLGLSVMVSYTWFYYLHVMGFGVVDAGLLMAAYATVIAGPMSMVVGVTVFLSGSYKVSIGVGWIAMVAAFLAARSLTEHASYAALIGHAVAAGAGTGSLIPAMTVGIQGTVDSLDAGHAMCMTLLVRLFGYALGMATGSSLFSAELGKRLRSSEHAAEDVQQLIEMLARTGARDAFKLDPAVVPAAVEALDRLWIMGAAISAVAMVLNLLADCPALPPDNDNSEHESAVDPPAYIA</sequence>
<feature type="transmembrane region" description="Helical" evidence="6">
    <location>
        <begin position="20"/>
        <end position="41"/>
    </location>
</feature>
<dbReference type="PANTHER" id="PTHR23501">
    <property type="entry name" value="MAJOR FACILITATOR SUPERFAMILY"/>
    <property type="match status" value="1"/>
</dbReference>
<keyword evidence="8" id="KW-1185">Reference proteome</keyword>
<organism evidence="7 8">
    <name type="scientific">Hapsidospora chrysogenum (strain ATCC 11550 / CBS 779.69 / DSM 880 / IAM 14645 / JCM 23072 / IMI 49137)</name>
    <name type="common">Acremonium chrysogenum</name>
    <dbReference type="NCBI Taxonomy" id="857340"/>
    <lineage>
        <taxon>Eukaryota</taxon>
        <taxon>Fungi</taxon>
        <taxon>Dikarya</taxon>
        <taxon>Ascomycota</taxon>
        <taxon>Pezizomycotina</taxon>
        <taxon>Sordariomycetes</taxon>
        <taxon>Hypocreomycetidae</taxon>
        <taxon>Hypocreales</taxon>
        <taxon>Bionectriaceae</taxon>
        <taxon>Hapsidospora</taxon>
    </lineage>
</organism>
<dbReference type="GO" id="GO:0005886">
    <property type="term" value="C:plasma membrane"/>
    <property type="evidence" value="ECO:0007669"/>
    <property type="project" value="TreeGrafter"/>
</dbReference>
<dbReference type="EMBL" id="JPKY01000099">
    <property type="protein sequence ID" value="KFH42271.1"/>
    <property type="molecule type" value="Genomic_DNA"/>
</dbReference>
<dbReference type="SUPFAM" id="SSF103473">
    <property type="entry name" value="MFS general substrate transporter"/>
    <property type="match status" value="1"/>
</dbReference>
<dbReference type="HOGENOM" id="CLU_000960_22_0_1"/>
<keyword evidence="5 6" id="KW-0472">Membrane</keyword>
<comment type="caution">
    <text evidence="7">The sequence shown here is derived from an EMBL/GenBank/DDBJ whole genome shotgun (WGS) entry which is preliminary data.</text>
</comment>
<keyword evidence="3 6" id="KW-0812">Transmembrane</keyword>
<evidence type="ECO:0000256" key="4">
    <source>
        <dbReference type="ARBA" id="ARBA00022989"/>
    </source>
</evidence>
<evidence type="ECO:0000313" key="8">
    <source>
        <dbReference type="Proteomes" id="UP000029964"/>
    </source>
</evidence>
<name>A0A086SYT9_HAPC1</name>
<feature type="transmembrane region" description="Helical" evidence="6">
    <location>
        <begin position="295"/>
        <end position="319"/>
    </location>
</feature>
<dbReference type="STRING" id="857340.A0A086SYT9"/>
<dbReference type="InterPro" id="IPR036259">
    <property type="entry name" value="MFS_trans_sf"/>
</dbReference>